<dbReference type="SUPFAM" id="SSF82895">
    <property type="entry name" value="TSP-1 type 1 repeat"/>
    <property type="match status" value="3"/>
</dbReference>
<dbReference type="Pfam" id="PF00386">
    <property type="entry name" value="C1q"/>
    <property type="match status" value="1"/>
</dbReference>
<dbReference type="Pfam" id="PF00090">
    <property type="entry name" value="TSP_1"/>
    <property type="match status" value="3"/>
</dbReference>
<keyword evidence="5" id="KW-1185">Reference proteome</keyword>
<dbReference type="PANTHER" id="PTHR22906:SF48">
    <property type="entry name" value="THROMBOSPONDIN TYPE 1 DOMAIN PROTEIN"/>
    <property type="match status" value="1"/>
</dbReference>
<dbReference type="SMART" id="SM00209">
    <property type="entry name" value="TSP1"/>
    <property type="match status" value="3"/>
</dbReference>
<comment type="caution">
    <text evidence="4">The sequence shown here is derived from an EMBL/GenBank/DDBJ whole genome shotgun (WGS) entry which is preliminary data.</text>
</comment>
<dbReference type="FunFam" id="2.20.100.10:FF:000001">
    <property type="entry name" value="semaphorin-5A isoform X1"/>
    <property type="match status" value="3"/>
</dbReference>
<dbReference type="AlphaFoldDB" id="A0A9D4HSI3"/>
<sequence>MQLCPVHGNWTSWSLWTGCSVSCDVGLRKRSRTCTNPKPDPLGDYCVDDPIEYVVCQNLPCVTPVHGKWTSWSAWSGCSVSCDVGLNKRSRTCTNPKPDPFGEYCVGDPIEYAVCPNYPCNAEDVGWSIWHSWQSCSVTCGLGRTLRVRMCTNPSGKDCPGNSMDFDVCFITPCTTVAFLARGVNILPNLVNAFPSVLSNEGNAYNPNTGHFTAPVHGIYYFSAQICKSKYIYMNFNIQTGDASSMSEGTLSSAVDTDGNAYSCTTSSASVRLLRNKHVWVLMASKYNTTYMIESFDAWNTFTGTLIQEL</sequence>
<name>A0A9D4HSI3_DREPO</name>
<dbReference type="PANTHER" id="PTHR22906">
    <property type="entry name" value="PROPERDIN"/>
    <property type="match status" value="1"/>
</dbReference>
<dbReference type="InterPro" id="IPR008983">
    <property type="entry name" value="Tumour_necrosis_fac-like_dom"/>
</dbReference>
<dbReference type="Proteomes" id="UP000828390">
    <property type="component" value="Unassembled WGS sequence"/>
</dbReference>
<accession>A0A9D4HSI3</accession>
<organism evidence="4 5">
    <name type="scientific">Dreissena polymorpha</name>
    <name type="common">Zebra mussel</name>
    <name type="synonym">Mytilus polymorpha</name>
    <dbReference type="NCBI Taxonomy" id="45954"/>
    <lineage>
        <taxon>Eukaryota</taxon>
        <taxon>Metazoa</taxon>
        <taxon>Spiralia</taxon>
        <taxon>Lophotrochozoa</taxon>
        <taxon>Mollusca</taxon>
        <taxon>Bivalvia</taxon>
        <taxon>Autobranchia</taxon>
        <taxon>Heteroconchia</taxon>
        <taxon>Euheterodonta</taxon>
        <taxon>Imparidentia</taxon>
        <taxon>Neoheterodontei</taxon>
        <taxon>Myida</taxon>
        <taxon>Dreissenoidea</taxon>
        <taxon>Dreissenidae</taxon>
        <taxon>Dreissena</taxon>
    </lineage>
</organism>
<dbReference type="Gene3D" id="2.20.100.10">
    <property type="entry name" value="Thrombospondin type-1 (TSP1) repeat"/>
    <property type="match status" value="3"/>
</dbReference>
<dbReference type="InterPro" id="IPR001073">
    <property type="entry name" value="C1q_dom"/>
</dbReference>
<evidence type="ECO:0000313" key="4">
    <source>
        <dbReference type="EMBL" id="KAH3733405.1"/>
    </source>
</evidence>
<dbReference type="PRINTS" id="PR01705">
    <property type="entry name" value="TSP1REPEAT"/>
</dbReference>
<reference evidence="4" key="2">
    <citation type="submission" date="2020-11" db="EMBL/GenBank/DDBJ databases">
        <authorList>
            <person name="McCartney M.A."/>
            <person name="Auch B."/>
            <person name="Kono T."/>
            <person name="Mallez S."/>
            <person name="Becker A."/>
            <person name="Gohl D.M."/>
            <person name="Silverstein K.A.T."/>
            <person name="Koren S."/>
            <person name="Bechman K.B."/>
            <person name="Herman A."/>
            <person name="Abrahante J.E."/>
            <person name="Garbe J."/>
        </authorList>
    </citation>
    <scope>NUCLEOTIDE SEQUENCE</scope>
    <source>
        <strain evidence="4">Duluth1</strain>
        <tissue evidence="4">Whole animal</tissue>
    </source>
</reference>
<keyword evidence="1" id="KW-0677">Repeat</keyword>
<protein>
    <recommendedName>
        <fullName evidence="3">C1q domain-containing protein</fullName>
    </recommendedName>
</protein>
<proteinExistence type="predicted"/>
<dbReference type="PROSITE" id="PS50092">
    <property type="entry name" value="TSP1"/>
    <property type="match status" value="3"/>
</dbReference>
<dbReference type="OrthoDB" id="6134612at2759"/>
<reference evidence="4" key="1">
    <citation type="journal article" date="2019" name="bioRxiv">
        <title>The Genome of the Zebra Mussel, Dreissena polymorpha: A Resource for Invasive Species Research.</title>
        <authorList>
            <person name="McCartney M.A."/>
            <person name="Auch B."/>
            <person name="Kono T."/>
            <person name="Mallez S."/>
            <person name="Zhang Y."/>
            <person name="Obille A."/>
            <person name="Becker A."/>
            <person name="Abrahante J.E."/>
            <person name="Garbe J."/>
            <person name="Badalamenti J.P."/>
            <person name="Herman A."/>
            <person name="Mangelson H."/>
            <person name="Liachko I."/>
            <person name="Sullivan S."/>
            <person name="Sone E.D."/>
            <person name="Koren S."/>
            <person name="Silverstein K.A.T."/>
            <person name="Beckman K.B."/>
            <person name="Gohl D.M."/>
        </authorList>
    </citation>
    <scope>NUCLEOTIDE SEQUENCE</scope>
    <source>
        <strain evidence="4">Duluth1</strain>
        <tissue evidence="4">Whole animal</tissue>
    </source>
</reference>
<dbReference type="InterPro" id="IPR036383">
    <property type="entry name" value="TSP1_rpt_sf"/>
</dbReference>
<dbReference type="Gene3D" id="2.60.120.40">
    <property type="match status" value="1"/>
</dbReference>
<dbReference type="InterPro" id="IPR052065">
    <property type="entry name" value="Compl_asym_regulator"/>
</dbReference>
<evidence type="ECO:0000256" key="2">
    <source>
        <dbReference type="ARBA" id="ARBA00023157"/>
    </source>
</evidence>
<dbReference type="SMART" id="SM00110">
    <property type="entry name" value="C1Q"/>
    <property type="match status" value="1"/>
</dbReference>
<feature type="domain" description="C1q" evidence="3">
    <location>
        <begin position="169"/>
        <end position="310"/>
    </location>
</feature>
<dbReference type="SUPFAM" id="SSF49842">
    <property type="entry name" value="TNF-like"/>
    <property type="match status" value="1"/>
</dbReference>
<evidence type="ECO:0000256" key="1">
    <source>
        <dbReference type="ARBA" id="ARBA00022737"/>
    </source>
</evidence>
<dbReference type="InterPro" id="IPR000884">
    <property type="entry name" value="TSP1_rpt"/>
</dbReference>
<dbReference type="PROSITE" id="PS50871">
    <property type="entry name" value="C1Q"/>
    <property type="match status" value="1"/>
</dbReference>
<evidence type="ECO:0000259" key="3">
    <source>
        <dbReference type="PROSITE" id="PS50871"/>
    </source>
</evidence>
<gene>
    <name evidence="4" type="ORF">DPMN_039832</name>
</gene>
<evidence type="ECO:0000313" key="5">
    <source>
        <dbReference type="Proteomes" id="UP000828390"/>
    </source>
</evidence>
<dbReference type="EMBL" id="JAIWYP010000011">
    <property type="protein sequence ID" value="KAH3733405.1"/>
    <property type="molecule type" value="Genomic_DNA"/>
</dbReference>
<keyword evidence="2" id="KW-1015">Disulfide bond</keyword>